<keyword evidence="2" id="KW-1185">Reference proteome</keyword>
<organism evidence="1 2">
    <name type="scientific">Entomophthora muscae</name>
    <dbReference type="NCBI Taxonomy" id="34485"/>
    <lineage>
        <taxon>Eukaryota</taxon>
        <taxon>Fungi</taxon>
        <taxon>Fungi incertae sedis</taxon>
        <taxon>Zoopagomycota</taxon>
        <taxon>Entomophthoromycotina</taxon>
        <taxon>Entomophthoromycetes</taxon>
        <taxon>Entomophthorales</taxon>
        <taxon>Entomophthoraceae</taxon>
        <taxon>Entomophthora</taxon>
    </lineage>
</organism>
<reference evidence="1" key="1">
    <citation type="submission" date="2022-04" db="EMBL/GenBank/DDBJ databases">
        <title>Genome of the entomopathogenic fungus Entomophthora muscae.</title>
        <authorList>
            <person name="Elya C."/>
            <person name="Lovett B.R."/>
            <person name="Lee E."/>
            <person name="Macias A.M."/>
            <person name="Hajek A.E."/>
            <person name="De Bivort B.L."/>
            <person name="Kasson M.T."/>
            <person name="De Fine Licht H.H."/>
            <person name="Stajich J.E."/>
        </authorList>
    </citation>
    <scope>NUCLEOTIDE SEQUENCE</scope>
    <source>
        <strain evidence="1">Berkeley</strain>
    </source>
</reference>
<accession>A0ACC2T9X6</accession>
<name>A0ACC2T9X6_9FUNG</name>
<dbReference type="Proteomes" id="UP001165960">
    <property type="component" value="Unassembled WGS sequence"/>
</dbReference>
<evidence type="ECO:0000313" key="1">
    <source>
        <dbReference type="EMBL" id="KAJ9071483.1"/>
    </source>
</evidence>
<comment type="caution">
    <text evidence="1">The sequence shown here is derived from an EMBL/GenBank/DDBJ whole genome shotgun (WGS) entry which is preliminary data.</text>
</comment>
<protein>
    <submittedName>
        <fullName evidence="1">Uncharacterized protein</fullName>
    </submittedName>
</protein>
<gene>
    <name evidence="1" type="ORF">DSO57_1036470</name>
</gene>
<evidence type="ECO:0000313" key="2">
    <source>
        <dbReference type="Proteomes" id="UP001165960"/>
    </source>
</evidence>
<sequence>MTPPHTLRPNRPQESVATDEFTSTQVFGVIYITLTGLIDSMVPASGPWAVLGKLLSYIVKLAPILWWALPAGPAGCLPAISQEPPTGWIPDTKRKCVMNDISILVLKTQELNPGSQEADPTCQTSPGPANPLKDRLDSVNYSAFRWLTTEDPSKITQVTQSGRGTARLLNCKPELTSYSETRQPPRDNSSNGHQIDANLEPPKTQTYAEIAACHKEVKIKPIFNLANGHQQLPVSRPEGVVQLDYSGDIVNSGGKTKCCLSNLPEQAQPGSAALETPSQDPQPATALSVNLNPAKIKEAKSQGIKTLAVRQNPPLSFLIIKFYEPLVQTNLTLSSLSDLPS</sequence>
<proteinExistence type="predicted"/>
<dbReference type="EMBL" id="QTSX02003192">
    <property type="protein sequence ID" value="KAJ9071483.1"/>
    <property type="molecule type" value="Genomic_DNA"/>
</dbReference>